<evidence type="ECO:0008006" key="3">
    <source>
        <dbReference type="Google" id="ProtNLM"/>
    </source>
</evidence>
<sequence length="101" mass="12147">MTTVCRRMDRMDKGYTARFKPLVSRKNKMARLQFVNKYFKEQPQFWKKTTIPNILRNQQKVFSKLKHGQSLSQSPDLTREDSPSFKSTYLLCFLQQFPFFL</sequence>
<feature type="non-terminal residue" evidence="1">
    <location>
        <position position="101"/>
    </location>
</feature>
<dbReference type="AlphaFoldDB" id="A0A9Q1DCB7"/>
<reference evidence="1" key="1">
    <citation type="journal article" date="2023" name="Science">
        <title>Genome structures resolve the early diversification of teleost fishes.</title>
        <authorList>
            <person name="Parey E."/>
            <person name="Louis A."/>
            <person name="Montfort J."/>
            <person name="Bouchez O."/>
            <person name="Roques C."/>
            <person name="Iampietro C."/>
            <person name="Lluch J."/>
            <person name="Castinel A."/>
            <person name="Donnadieu C."/>
            <person name="Desvignes T."/>
            <person name="Floi Bucao C."/>
            <person name="Jouanno E."/>
            <person name="Wen M."/>
            <person name="Mejri S."/>
            <person name="Dirks R."/>
            <person name="Jansen H."/>
            <person name="Henkel C."/>
            <person name="Chen W.J."/>
            <person name="Zahm M."/>
            <person name="Cabau C."/>
            <person name="Klopp C."/>
            <person name="Thompson A.W."/>
            <person name="Robinson-Rechavi M."/>
            <person name="Braasch I."/>
            <person name="Lecointre G."/>
            <person name="Bobe J."/>
            <person name="Postlethwait J.H."/>
            <person name="Berthelot C."/>
            <person name="Roest Crollius H."/>
            <person name="Guiguen Y."/>
        </authorList>
    </citation>
    <scope>NUCLEOTIDE SEQUENCE</scope>
    <source>
        <strain evidence="1">Concon-B</strain>
    </source>
</reference>
<protein>
    <recommendedName>
        <fullName evidence="3">Transposase Tc1-like domain-containing protein</fullName>
    </recommendedName>
</protein>
<accession>A0A9Q1DCB7</accession>
<organism evidence="1 2">
    <name type="scientific">Conger conger</name>
    <name type="common">Conger eel</name>
    <name type="synonym">Muraena conger</name>
    <dbReference type="NCBI Taxonomy" id="82655"/>
    <lineage>
        <taxon>Eukaryota</taxon>
        <taxon>Metazoa</taxon>
        <taxon>Chordata</taxon>
        <taxon>Craniata</taxon>
        <taxon>Vertebrata</taxon>
        <taxon>Euteleostomi</taxon>
        <taxon>Actinopterygii</taxon>
        <taxon>Neopterygii</taxon>
        <taxon>Teleostei</taxon>
        <taxon>Anguilliformes</taxon>
        <taxon>Congridae</taxon>
        <taxon>Conger</taxon>
    </lineage>
</organism>
<keyword evidence="2" id="KW-1185">Reference proteome</keyword>
<dbReference type="EMBL" id="JAFJMO010000010">
    <property type="protein sequence ID" value="KAJ8265867.1"/>
    <property type="molecule type" value="Genomic_DNA"/>
</dbReference>
<proteinExistence type="predicted"/>
<evidence type="ECO:0000313" key="2">
    <source>
        <dbReference type="Proteomes" id="UP001152803"/>
    </source>
</evidence>
<name>A0A9Q1DCB7_CONCO</name>
<dbReference type="Proteomes" id="UP001152803">
    <property type="component" value="Unassembled WGS sequence"/>
</dbReference>
<gene>
    <name evidence="1" type="ORF">COCON_G00149660</name>
</gene>
<comment type="caution">
    <text evidence="1">The sequence shown here is derived from an EMBL/GenBank/DDBJ whole genome shotgun (WGS) entry which is preliminary data.</text>
</comment>
<evidence type="ECO:0000313" key="1">
    <source>
        <dbReference type="EMBL" id="KAJ8265867.1"/>
    </source>
</evidence>